<dbReference type="Pfam" id="PF14335">
    <property type="entry name" value="DUF4391"/>
    <property type="match status" value="1"/>
</dbReference>
<keyword evidence="1" id="KW-0175">Coiled coil</keyword>
<name>A0ABX7YMZ9_9STRE</name>
<organism evidence="2 3">
    <name type="scientific">Streptococcus oriscaviae</name>
    <dbReference type="NCBI Taxonomy" id="2781599"/>
    <lineage>
        <taxon>Bacteria</taxon>
        <taxon>Bacillati</taxon>
        <taxon>Bacillota</taxon>
        <taxon>Bacilli</taxon>
        <taxon>Lactobacillales</taxon>
        <taxon>Streptococcaceae</taxon>
        <taxon>Streptococcus</taxon>
    </lineage>
</organism>
<feature type="coiled-coil region" evidence="1">
    <location>
        <begin position="175"/>
        <end position="225"/>
    </location>
</feature>
<dbReference type="InterPro" id="IPR025503">
    <property type="entry name" value="DUF4391"/>
</dbReference>
<sequence>MENFPAASRLPSPRPVYKPYLKGNSDFFDQLGLTPADKQLLRQQIEGIYLTHQLDAKTLSIPAGKTVQQIIVLSIDLLTPHYASRLLAELDTRLGQYSLFILRFPDGHEEILIHFKEKLAQSREGRNFKIIRSFQTDKPLVLTYQERDLDQFYENLVNQVGKAALVKGPSSVKDRIEQTKLLANLEKQAVQLKKRMFAEKAMRKQMELQKAYKDLQKEIEQLKNPQ</sequence>
<evidence type="ECO:0000313" key="3">
    <source>
        <dbReference type="Proteomes" id="UP000677616"/>
    </source>
</evidence>
<protein>
    <submittedName>
        <fullName evidence="2">DUF4391 domain-containing protein</fullName>
    </submittedName>
</protein>
<gene>
    <name evidence="2" type="ORF">INT76_02870</name>
</gene>
<evidence type="ECO:0000256" key="1">
    <source>
        <dbReference type="SAM" id="Coils"/>
    </source>
</evidence>
<dbReference type="EMBL" id="CP073084">
    <property type="protein sequence ID" value="QUE54843.1"/>
    <property type="molecule type" value="Genomic_DNA"/>
</dbReference>
<proteinExistence type="predicted"/>
<dbReference type="Proteomes" id="UP000677616">
    <property type="component" value="Chromosome"/>
</dbReference>
<accession>A0ABX7YMZ9</accession>
<dbReference type="RefSeq" id="WP_212571984.1">
    <property type="nucleotide sequence ID" value="NZ_CP073084.1"/>
</dbReference>
<reference evidence="2 3" key="1">
    <citation type="submission" date="2021-04" db="EMBL/GenBank/DDBJ databases">
        <title>Complete genome sequence of a novel Streptococcus species.</title>
        <authorList>
            <person name="Teng J.L.L."/>
        </authorList>
    </citation>
    <scope>NUCLEOTIDE SEQUENCE [LARGE SCALE GENOMIC DNA]</scope>
    <source>
        <strain evidence="2 3">HKU75</strain>
    </source>
</reference>
<keyword evidence="3" id="KW-1185">Reference proteome</keyword>
<evidence type="ECO:0000313" key="2">
    <source>
        <dbReference type="EMBL" id="QUE54843.1"/>
    </source>
</evidence>